<dbReference type="PANTHER" id="PTHR35023">
    <property type="entry name" value="CHELATASE-RELATED"/>
    <property type="match status" value="1"/>
</dbReference>
<dbReference type="InterPro" id="IPR041628">
    <property type="entry name" value="ChlI/MoxR_AAA_lid"/>
</dbReference>
<comment type="function">
    <text evidence="6">Involved in bacteriochlorophyll biosynthesis; introduces a magnesium ion into protoporphyrin IX to yield Mg-protoporphyrin IX.</text>
</comment>
<dbReference type="Pfam" id="PF01078">
    <property type="entry name" value="Mg_chelatase"/>
    <property type="match status" value="1"/>
</dbReference>
<evidence type="ECO:0000256" key="3">
    <source>
        <dbReference type="ARBA" id="ARBA00022741"/>
    </source>
</evidence>
<proteinExistence type="inferred from homology"/>
<gene>
    <name evidence="9" type="ORF">C2134_13485</name>
</gene>
<dbReference type="Gene3D" id="3.40.50.410">
    <property type="entry name" value="von Willebrand factor, type A domain"/>
    <property type="match status" value="1"/>
</dbReference>
<evidence type="ECO:0000256" key="4">
    <source>
        <dbReference type="ARBA" id="ARBA00022840"/>
    </source>
</evidence>
<dbReference type="InterPro" id="IPR041702">
    <property type="entry name" value="BchD/ChlD_VWA"/>
</dbReference>
<keyword evidence="4" id="KW-0067">ATP-binding</keyword>
<dbReference type="Proteomes" id="UP000236416">
    <property type="component" value="Unassembled WGS sequence"/>
</dbReference>
<comment type="caution">
    <text evidence="9">The sequence shown here is derived from an EMBL/GenBank/DDBJ whole genome shotgun (WGS) entry which is preliminary data.</text>
</comment>
<sequence length="638" mass="68264">MSPIYPFAAIVGQEQLKQALLICAVDPTVGGVLVRGDKGSAKSTAARGLAAVLPAIRRATGCGYNCEPDHPLPLCPVCSGDARALHDGPVPFINLPLGATEDRVLGSLDFEKALQGGKQAFKPGLLAAAHRGMLYIDEVNLLADHLVDVLLDAAAMGVNTVEREGLAVSHPARVTLLGTMNQEEGDLRPQLLDRFGLMVDVAAPREPALRAEVVRRRLAFEADPAGFAAQWQTDSEALRANIAAARALLPQTRLSDSLFHFVSELCCEFDVSSLRADIVLNKAARALAALDGRADASAEDIRDAARLVLPHRRRRKPFEQSGLDQDKLEQMTRQASNPPPPPPPSPQEQNHTQPPPDADGEQEPNPASHGSEQIFAAAPAGDIARIRVQAPSSGDAAGRRSDGASRQRGHYVRAEANPQPAQLAVDATLRHAILRDPDHFAVTRADLHDKVRVAKQGNLILLVVDASGSMAARQRMEQVKGTVLSLLEDAYRRRDQVALIAFRGQQAELLLPPCNRVEQAELALRELPTGGRTPLAHALALAADTLSRQLGGPAPLLVILSDGRANVALDGDGDPWRQALDLAGQLAGVPALVLDTEQDFVRLGRARELAEALGAEYLACDALTGEQLTLTIQQRLGR</sequence>
<protein>
    <recommendedName>
        <fullName evidence="5">Mg-protoporphyrin IX chelatase</fullName>
    </recommendedName>
</protein>
<dbReference type="RefSeq" id="WP_103320697.1">
    <property type="nucleotide sequence ID" value="NZ_PPTF01000064.1"/>
</dbReference>
<comment type="pathway">
    <text evidence="1">Porphyrin-containing compound metabolism; bacteriochlorophyll biosynthesis.</text>
</comment>
<organism evidence="9 10">
    <name type="scientific">Chromobacterium sinusclupearum</name>
    <dbReference type="NCBI Taxonomy" id="2077146"/>
    <lineage>
        <taxon>Bacteria</taxon>
        <taxon>Pseudomonadati</taxon>
        <taxon>Pseudomonadota</taxon>
        <taxon>Betaproteobacteria</taxon>
        <taxon>Neisseriales</taxon>
        <taxon>Chromobacteriaceae</taxon>
        <taxon>Chromobacterium</taxon>
    </lineage>
</organism>
<comment type="similarity">
    <text evidence="2">Belongs to the Mg-chelatase subunits D/I family.</text>
</comment>
<dbReference type="Pfam" id="PF17863">
    <property type="entry name" value="AAA_lid_2"/>
    <property type="match status" value="1"/>
</dbReference>
<dbReference type="InterPro" id="IPR002035">
    <property type="entry name" value="VWF_A"/>
</dbReference>
<evidence type="ECO:0000256" key="1">
    <source>
        <dbReference type="ARBA" id="ARBA00004800"/>
    </source>
</evidence>
<dbReference type="InterPro" id="IPR000523">
    <property type="entry name" value="Mg_chelatse_chII-like_cat_dom"/>
</dbReference>
<feature type="compositionally biased region" description="Pro residues" evidence="7">
    <location>
        <begin position="337"/>
        <end position="346"/>
    </location>
</feature>
<evidence type="ECO:0000313" key="10">
    <source>
        <dbReference type="Proteomes" id="UP000236416"/>
    </source>
</evidence>
<evidence type="ECO:0000259" key="8">
    <source>
        <dbReference type="PROSITE" id="PS50234"/>
    </source>
</evidence>
<dbReference type="GO" id="GO:0005524">
    <property type="term" value="F:ATP binding"/>
    <property type="evidence" value="ECO:0007669"/>
    <property type="project" value="UniProtKB-KW"/>
</dbReference>
<dbReference type="Pfam" id="PF13519">
    <property type="entry name" value="VWA_2"/>
    <property type="match status" value="1"/>
</dbReference>
<evidence type="ECO:0000256" key="2">
    <source>
        <dbReference type="ARBA" id="ARBA00005799"/>
    </source>
</evidence>
<dbReference type="Gene3D" id="3.40.50.300">
    <property type="entry name" value="P-loop containing nucleotide triphosphate hydrolases"/>
    <property type="match status" value="1"/>
</dbReference>
<dbReference type="AlphaFoldDB" id="A0A2K4MM32"/>
<dbReference type="PROSITE" id="PS50234">
    <property type="entry name" value="VWFA"/>
    <property type="match status" value="1"/>
</dbReference>
<dbReference type="SUPFAM" id="SSF52540">
    <property type="entry name" value="P-loop containing nucleoside triphosphate hydrolases"/>
    <property type="match status" value="1"/>
</dbReference>
<keyword evidence="10" id="KW-1185">Reference proteome</keyword>
<evidence type="ECO:0000256" key="5">
    <source>
        <dbReference type="ARBA" id="ARBA00030759"/>
    </source>
</evidence>
<dbReference type="SMART" id="SM00327">
    <property type="entry name" value="VWA"/>
    <property type="match status" value="1"/>
</dbReference>
<dbReference type="SUPFAM" id="SSF53300">
    <property type="entry name" value="vWA-like"/>
    <property type="match status" value="1"/>
</dbReference>
<dbReference type="EMBL" id="PPTF01000064">
    <property type="protein sequence ID" value="POA98126.1"/>
    <property type="molecule type" value="Genomic_DNA"/>
</dbReference>
<feature type="region of interest" description="Disordered" evidence="7">
    <location>
        <begin position="390"/>
        <end position="419"/>
    </location>
</feature>
<evidence type="ECO:0000256" key="6">
    <source>
        <dbReference type="ARBA" id="ARBA00053551"/>
    </source>
</evidence>
<dbReference type="InterPro" id="IPR036465">
    <property type="entry name" value="vWFA_dom_sf"/>
</dbReference>
<feature type="region of interest" description="Disordered" evidence="7">
    <location>
        <begin position="312"/>
        <end position="369"/>
    </location>
</feature>
<dbReference type="CDD" id="cd01451">
    <property type="entry name" value="vWA_Magnesium_chelatase"/>
    <property type="match status" value="1"/>
</dbReference>
<dbReference type="SMART" id="SM00382">
    <property type="entry name" value="AAA"/>
    <property type="match status" value="1"/>
</dbReference>
<dbReference type="Gene3D" id="1.10.8.80">
    <property type="entry name" value="Magnesium chelatase subunit I, C-Terminal domain"/>
    <property type="match status" value="1"/>
</dbReference>
<reference evidence="9 10" key="1">
    <citation type="submission" date="2018-01" db="EMBL/GenBank/DDBJ databases">
        <title>Genomic Sequence of Chromobacterium MWU13-2610 from wild cranberry bogs within the Cape Cod National Seashore.</title>
        <authorList>
            <person name="O'Hara-Hanley K."/>
            <person name="Soby S."/>
            <person name="Harrison A."/>
        </authorList>
    </citation>
    <scope>NUCLEOTIDE SEQUENCE [LARGE SCALE GENOMIC DNA]</scope>
    <source>
        <strain evidence="9 10">MWU13-2610</strain>
    </source>
</reference>
<evidence type="ECO:0000313" key="9">
    <source>
        <dbReference type="EMBL" id="POA98126.1"/>
    </source>
</evidence>
<dbReference type="InterPro" id="IPR027417">
    <property type="entry name" value="P-loop_NTPase"/>
</dbReference>
<dbReference type="InterPro" id="IPR052989">
    <property type="entry name" value="Mg-chelatase_DI-like"/>
</dbReference>
<dbReference type="InterPro" id="IPR003593">
    <property type="entry name" value="AAA+_ATPase"/>
</dbReference>
<feature type="domain" description="VWFA" evidence="8">
    <location>
        <begin position="459"/>
        <end position="638"/>
    </location>
</feature>
<dbReference type="InterPro" id="IPR012804">
    <property type="entry name" value="Cob_chelat_sub_put"/>
</dbReference>
<name>A0A2K4MM32_9NEIS</name>
<evidence type="ECO:0000256" key="7">
    <source>
        <dbReference type="SAM" id="MobiDB-lite"/>
    </source>
</evidence>
<keyword evidence="3" id="KW-0547">Nucleotide-binding</keyword>
<dbReference type="NCBIfam" id="TIGR02442">
    <property type="entry name" value="Cob-chelat-sub"/>
    <property type="match status" value="1"/>
</dbReference>
<accession>A0A2K4MM32</accession>
<dbReference type="PANTHER" id="PTHR35023:SF1">
    <property type="entry name" value="MG-PROTOPORPHYRIN IX CHELATASE"/>
    <property type="match status" value="1"/>
</dbReference>